<gene>
    <name evidence="6" type="ORF">T459_35196</name>
</gene>
<evidence type="ECO:0000256" key="3">
    <source>
        <dbReference type="SAM" id="MobiDB-lite"/>
    </source>
</evidence>
<dbReference type="GO" id="GO:0006631">
    <property type="term" value="P:fatty acid metabolic process"/>
    <property type="evidence" value="ECO:0007669"/>
    <property type="project" value="UniProtKB-KW"/>
</dbReference>
<evidence type="ECO:0000259" key="5">
    <source>
        <dbReference type="Pfam" id="PF24626"/>
    </source>
</evidence>
<dbReference type="PANTHER" id="PTHR43859">
    <property type="entry name" value="ACYL-ACTIVATING ENZYME"/>
    <property type="match status" value="1"/>
</dbReference>
<feature type="region of interest" description="Disordered" evidence="3">
    <location>
        <begin position="99"/>
        <end position="124"/>
    </location>
</feature>
<accession>A0A2G2XTY7</accession>
<reference evidence="6 7" key="1">
    <citation type="journal article" date="2014" name="Nat. Genet.">
        <title>Genome sequence of the hot pepper provides insights into the evolution of pungency in Capsicum species.</title>
        <authorList>
            <person name="Kim S."/>
            <person name="Park M."/>
            <person name="Yeom S.I."/>
            <person name="Kim Y.M."/>
            <person name="Lee J.M."/>
            <person name="Lee H.A."/>
            <person name="Seo E."/>
            <person name="Choi J."/>
            <person name="Cheong K."/>
            <person name="Kim K.T."/>
            <person name="Jung K."/>
            <person name="Lee G.W."/>
            <person name="Oh S.K."/>
            <person name="Bae C."/>
            <person name="Kim S.B."/>
            <person name="Lee H.Y."/>
            <person name="Kim S.Y."/>
            <person name="Kim M.S."/>
            <person name="Kang B.C."/>
            <person name="Jo Y.D."/>
            <person name="Yang H.B."/>
            <person name="Jeong H.J."/>
            <person name="Kang W.H."/>
            <person name="Kwon J.K."/>
            <person name="Shin C."/>
            <person name="Lim J.Y."/>
            <person name="Park J.H."/>
            <person name="Huh J.H."/>
            <person name="Kim J.S."/>
            <person name="Kim B.D."/>
            <person name="Cohen O."/>
            <person name="Paran I."/>
            <person name="Suh M.C."/>
            <person name="Lee S.B."/>
            <person name="Kim Y.K."/>
            <person name="Shin Y."/>
            <person name="Noh S.J."/>
            <person name="Park J."/>
            <person name="Seo Y.S."/>
            <person name="Kwon S.Y."/>
            <person name="Kim H.A."/>
            <person name="Park J.M."/>
            <person name="Kim H.J."/>
            <person name="Choi S.B."/>
            <person name="Bosland P.W."/>
            <person name="Reeves G."/>
            <person name="Jo S.H."/>
            <person name="Lee B.W."/>
            <person name="Cho H.T."/>
            <person name="Choi H.S."/>
            <person name="Lee M.S."/>
            <person name="Yu Y."/>
            <person name="Do Choi Y."/>
            <person name="Park B.S."/>
            <person name="van Deynze A."/>
            <person name="Ashrafi H."/>
            <person name="Hill T."/>
            <person name="Kim W.T."/>
            <person name="Pai H.S."/>
            <person name="Ahn H.K."/>
            <person name="Yeam I."/>
            <person name="Giovannoni J.J."/>
            <person name="Rose J.K."/>
            <person name="Sorensen I."/>
            <person name="Lee S.J."/>
            <person name="Kim R.W."/>
            <person name="Choi I.Y."/>
            <person name="Choi B.S."/>
            <person name="Lim J.S."/>
            <person name="Lee Y.H."/>
            <person name="Choi D."/>
        </authorList>
    </citation>
    <scope>NUCLEOTIDE SEQUENCE [LARGE SCALE GENOMIC DNA]</scope>
    <source>
        <strain evidence="7">cv. CM334</strain>
    </source>
</reference>
<dbReference type="InterPro" id="IPR000873">
    <property type="entry name" value="AMP-dep_synth/lig_dom"/>
</dbReference>
<comment type="caution">
    <text evidence="6">The sequence shown here is derived from an EMBL/GenBank/DDBJ whole genome shotgun (WGS) entry which is preliminary data.</text>
</comment>
<keyword evidence="2" id="KW-0436">Ligase</keyword>
<evidence type="ECO:0000256" key="2">
    <source>
        <dbReference type="ARBA" id="ARBA00022598"/>
    </source>
</evidence>
<evidence type="ECO:0000256" key="1">
    <source>
        <dbReference type="ARBA" id="ARBA00006432"/>
    </source>
</evidence>
<dbReference type="Pfam" id="PF00501">
    <property type="entry name" value="AMP-binding"/>
    <property type="match status" value="1"/>
</dbReference>
<proteinExistence type="inferred from homology"/>
<dbReference type="EMBL" id="AYRZ02000423">
    <property type="protein sequence ID" value="PHT60955.1"/>
    <property type="molecule type" value="Genomic_DNA"/>
</dbReference>
<protein>
    <recommendedName>
        <fullName evidence="8">AMP-dependent synthetase/ligase domain-containing protein</fullName>
    </recommendedName>
</protein>
<keyword evidence="7" id="KW-1185">Reference proteome</keyword>
<dbReference type="InterPro" id="IPR056924">
    <property type="entry name" value="SH3_Tf2-1"/>
</dbReference>
<dbReference type="STRING" id="4072.A0A2G2XTY7"/>
<sequence length="404" mass="45836">MKKLHDKVRLRLEKKNQEVARRANKGRRKLILESGDWVWVHLKKDRFPSQRNAKLMPQSDGPFQILERINDNAYKIDQPPEYQVHNTFNVCDLSRVETVEDGNDPNLRTNSLQNGEDDMGIPSSRPFTQSKALWEWGFEEAGREFYEESEEKHGKEELMESQYPLIPTVDEAYTPPPLPHFFDTKMEGTMQCSANYVPLSPISFLERSAVVYSNRLSIVHGDVKFTWRETCDRCLRLASALTQLGISRGGVVAALAPNIPAIHSEAKIILVDHQLLDIAKGALEILSKASARNLWSSNILRLEPEWNSLSPDEQDKIQARQRVNHIGLEEVDVKDPESMKSVLFDVKTNGRLVSKGDLSVKRLDGYMELKDRSKDIIISGGENISTSEVESGVVLTVHVFGFNI</sequence>
<dbReference type="Gramene" id="PHT60955">
    <property type="protein sequence ID" value="PHT60955"/>
    <property type="gene ID" value="T459_35196"/>
</dbReference>
<evidence type="ECO:0000313" key="6">
    <source>
        <dbReference type="EMBL" id="PHT60955.1"/>
    </source>
</evidence>
<reference evidence="6 7" key="2">
    <citation type="journal article" date="2017" name="Genome Biol.">
        <title>New reference genome sequences of hot pepper reveal the massive evolution of plant disease-resistance genes by retroduplication.</title>
        <authorList>
            <person name="Kim S."/>
            <person name="Park J."/>
            <person name="Yeom S.I."/>
            <person name="Kim Y.M."/>
            <person name="Seo E."/>
            <person name="Kim K.T."/>
            <person name="Kim M.S."/>
            <person name="Lee J.M."/>
            <person name="Cheong K."/>
            <person name="Shin H.S."/>
            <person name="Kim S.B."/>
            <person name="Han K."/>
            <person name="Lee J."/>
            <person name="Park M."/>
            <person name="Lee H.A."/>
            <person name="Lee H.Y."/>
            <person name="Lee Y."/>
            <person name="Oh S."/>
            <person name="Lee J.H."/>
            <person name="Choi E."/>
            <person name="Choi E."/>
            <person name="Lee S.E."/>
            <person name="Jeon J."/>
            <person name="Kim H."/>
            <person name="Choi G."/>
            <person name="Song H."/>
            <person name="Lee J."/>
            <person name="Lee S.C."/>
            <person name="Kwon J.K."/>
            <person name="Lee H.Y."/>
            <person name="Koo N."/>
            <person name="Hong Y."/>
            <person name="Kim R.W."/>
            <person name="Kang W.H."/>
            <person name="Huh J.H."/>
            <person name="Kang B.C."/>
            <person name="Yang T.J."/>
            <person name="Lee Y.H."/>
            <person name="Bennetzen J.L."/>
            <person name="Choi D."/>
        </authorList>
    </citation>
    <scope>NUCLEOTIDE SEQUENCE [LARGE SCALE GENOMIC DNA]</scope>
    <source>
        <strain evidence="7">cv. CM334</strain>
    </source>
</reference>
<comment type="similarity">
    <text evidence="1">Belongs to the ATP-dependent AMP-binding enzyme family.</text>
</comment>
<dbReference type="PANTHER" id="PTHR43859:SF7">
    <property type="entry name" value="ACETATE_BUTYRATE--COA LIGASE AAE7, PEROXISOMAL"/>
    <property type="match status" value="1"/>
</dbReference>
<dbReference type="Pfam" id="PF24626">
    <property type="entry name" value="SH3_Tf2-1"/>
    <property type="match status" value="1"/>
</dbReference>
<evidence type="ECO:0000313" key="7">
    <source>
        <dbReference type="Proteomes" id="UP000222542"/>
    </source>
</evidence>
<dbReference type="AlphaFoldDB" id="A0A2G2XTY7"/>
<feature type="domain" description="AMP-dependent synthetase/ligase" evidence="4">
    <location>
        <begin position="205"/>
        <end position="261"/>
    </location>
</feature>
<evidence type="ECO:0008006" key="8">
    <source>
        <dbReference type="Google" id="ProtNLM"/>
    </source>
</evidence>
<dbReference type="GO" id="GO:0016874">
    <property type="term" value="F:ligase activity"/>
    <property type="evidence" value="ECO:0007669"/>
    <property type="project" value="UniProtKB-KW"/>
</dbReference>
<feature type="domain" description="Tf2-1-like SH3-like" evidence="5">
    <location>
        <begin position="35"/>
        <end position="96"/>
    </location>
</feature>
<dbReference type="Proteomes" id="UP000222542">
    <property type="component" value="Unassembled WGS sequence"/>
</dbReference>
<name>A0A2G2XTY7_CAPAN</name>
<dbReference type="Gene3D" id="3.40.50.980">
    <property type="match status" value="1"/>
</dbReference>
<dbReference type="SUPFAM" id="SSF56801">
    <property type="entry name" value="Acetyl-CoA synthetase-like"/>
    <property type="match status" value="2"/>
</dbReference>
<evidence type="ECO:0000259" key="4">
    <source>
        <dbReference type="Pfam" id="PF00501"/>
    </source>
</evidence>
<organism evidence="6 7">
    <name type="scientific">Capsicum annuum</name>
    <name type="common">Capsicum pepper</name>
    <dbReference type="NCBI Taxonomy" id="4072"/>
    <lineage>
        <taxon>Eukaryota</taxon>
        <taxon>Viridiplantae</taxon>
        <taxon>Streptophyta</taxon>
        <taxon>Embryophyta</taxon>
        <taxon>Tracheophyta</taxon>
        <taxon>Spermatophyta</taxon>
        <taxon>Magnoliopsida</taxon>
        <taxon>eudicotyledons</taxon>
        <taxon>Gunneridae</taxon>
        <taxon>Pentapetalae</taxon>
        <taxon>asterids</taxon>
        <taxon>lamiids</taxon>
        <taxon>Solanales</taxon>
        <taxon>Solanaceae</taxon>
        <taxon>Solanoideae</taxon>
        <taxon>Capsiceae</taxon>
        <taxon>Capsicum</taxon>
    </lineage>
</organism>